<dbReference type="Gene3D" id="3.40.50.850">
    <property type="entry name" value="Isochorismatase-like"/>
    <property type="match status" value="1"/>
</dbReference>
<comment type="caution">
    <text evidence="1">The sequence shown here is derived from an EMBL/GenBank/DDBJ whole genome shotgun (WGS) entry which is preliminary data.</text>
</comment>
<evidence type="ECO:0000313" key="2">
    <source>
        <dbReference type="Proteomes" id="UP000273022"/>
    </source>
</evidence>
<organism evidence="1 2">
    <name type="scientific">Parashewanella spongiae</name>
    <dbReference type="NCBI Taxonomy" id="342950"/>
    <lineage>
        <taxon>Bacteria</taxon>
        <taxon>Pseudomonadati</taxon>
        <taxon>Pseudomonadota</taxon>
        <taxon>Gammaproteobacteria</taxon>
        <taxon>Alteromonadales</taxon>
        <taxon>Shewanellaceae</taxon>
        <taxon>Parashewanella</taxon>
    </lineage>
</organism>
<evidence type="ECO:0000313" key="1">
    <source>
        <dbReference type="EMBL" id="RJY19574.1"/>
    </source>
</evidence>
<dbReference type="Proteomes" id="UP000273022">
    <property type="component" value="Unassembled WGS sequence"/>
</dbReference>
<name>A0A3A6UC22_9GAMM</name>
<accession>A0A3A6UC22</accession>
<sequence>MINMAASATNISSTNSFEPNVSDLTTEESEYFRRDSKDIETVNEVKFQDLPGEIIFNQTLIPRGLNAVTLNCKIYKPNVNSEFYFQIEKAIEQNVRFALCIVDVRDSQILRTTQLIQFCKSKSIPIFAFEYSNNICVFEDIPSELKALLPKNQPRLIKETFSIFSVPKFHRELTRVKPDALIVAGSIGECCIKASILGTSDDFKCMLWHDKEYGAVQYGIPVYTQSRLIFSHTKLFDELEHPLLYKFDDITDHIRPQPHIKQRTKKPVK</sequence>
<proteinExistence type="predicted"/>
<protein>
    <submittedName>
        <fullName evidence="1">Isochorismatase family protein</fullName>
    </submittedName>
</protein>
<dbReference type="InterPro" id="IPR036380">
    <property type="entry name" value="Isochorismatase-like_sf"/>
</dbReference>
<reference evidence="1 2" key="1">
    <citation type="submission" date="2018-09" db="EMBL/GenBank/DDBJ databases">
        <title>Phylogeny of the Shewanellaceae, and recommendation for two new genera, Pseudoshewanella and Parashewanella.</title>
        <authorList>
            <person name="Wang G."/>
        </authorList>
    </citation>
    <scope>NUCLEOTIDE SEQUENCE [LARGE SCALE GENOMIC DNA]</scope>
    <source>
        <strain evidence="1 2">KCTC 22492</strain>
    </source>
</reference>
<dbReference type="AlphaFoldDB" id="A0A3A6UC22"/>
<gene>
    <name evidence="1" type="ORF">D5R81_00275</name>
</gene>
<keyword evidence="2" id="KW-1185">Reference proteome</keyword>
<dbReference type="SUPFAM" id="SSF52499">
    <property type="entry name" value="Isochorismatase-like hydrolases"/>
    <property type="match status" value="1"/>
</dbReference>
<dbReference type="OrthoDB" id="7063896at2"/>
<dbReference type="EMBL" id="QYYH01000001">
    <property type="protein sequence ID" value="RJY19574.1"/>
    <property type="molecule type" value="Genomic_DNA"/>
</dbReference>